<name>A0A8J2ST38_9STRA</name>
<comment type="similarity">
    <text evidence="1 6">Belongs to the small GTPase superfamily. Arf family.</text>
</comment>
<gene>
    <name evidence="7" type="ORF">PECAL_4P11040</name>
</gene>
<dbReference type="InterPro" id="IPR006689">
    <property type="entry name" value="Small_GTPase_ARF/SAR"/>
</dbReference>
<dbReference type="InterPro" id="IPR005225">
    <property type="entry name" value="Small_GTP-bd"/>
</dbReference>
<dbReference type="GO" id="GO:0046872">
    <property type="term" value="F:metal ion binding"/>
    <property type="evidence" value="ECO:0007669"/>
    <property type="project" value="UniProtKB-KW"/>
</dbReference>
<keyword evidence="2 4" id="KW-0547">Nucleotide-binding</keyword>
<feature type="binding site" evidence="5">
    <location>
        <position position="30"/>
    </location>
    <ligand>
        <name>Mg(2+)</name>
        <dbReference type="ChEBI" id="CHEBI:18420"/>
    </ligand>
</feature>
<sequence>MGFLSIVRKLREKEKEMKLLIIGLDNAGKTTIIRRFNGEPIDTIAPTLGFDIKTLQHKQYTLNIWDIGGQQTIRTYWRNYFEVTDGLVWVVDSADRWRLDTCRDELKDLLQEEQLGGASLLIFANKQDLPDALSVDQIAEHLDLGAPQFKKRHYCIKAWS</sequence>
<dbReference type="Pfam" id="PF00025">
    <property type="entry name" value="Arf"/>
    <property type="match status" value="1"/>
</dbReference>
<comment type="caution">
    <text evidence="7">The sequence shown here is derived from an EMBL/GenBank/DDBJ whole genome shotgun (WGS) entry which is preliminary data.</text>
</comment>
<keyword evidence="5" id="KW-0479">Metal-binding</keyword>
<evidence type="ECO:0000256" key="6">
    <source>
        <dbReference type="RuleBase" id="RU003925"/>
    </source>
</evidence>
<organism evidence="7 8">
    <name type="scientific">Pelagomonas calceolata</name>
    <dbReference type="NCBI Taxonomy" id="35677"/>
    <lineage>
        <taxon>Eukaryota</taxon>
        <taxon>Sar</taxon>
        <taxon>Stramenopiles</taxon>
        <taxon>Ochrophyta</taxon>
        <taxon>Pelagophyceae</taxon>
        <taxon>Pelagomonadales</taxon>
        <taxon>Pelagomonadaceae</taxon>
        <taxon>Pelagomonas</taxon>
    </lineage>
</organism>
<evidence type="ECO:0000256" key="5">
    <source>
        <dbReference type="PIRSR" id="PIRSR606689-2"/>
    </source>
</evidence>
<dbReference type="SUPFAM" id="SSF52540">
    <property type="entry name" value="P-loop containing nucleoside triphosphate hydrolases"/>
    <property type="match status" value="1"/>
</dbReference>
<dbReference type="SMART" id="SM00175">
    <property type="entry name" value="RAB"/>
    <property type="match status" value="1"/>
</dbReference>
<feature type="binding site" evidence="4">
    <location>
        <position position="69"/>
    </location>
    <ligand>
        <name>GTP</name>
        <dbReference type="ChEBI" id="CHEBI:37565"/>
    </ligand>
</feature>
<evidence type="ECO:0008006" key="9">
    <source>
        <dbReference type="Google" id="ProtNLM"/>
    </source>
</evidence>
<dbReference type="Proteomes" id="UP000789595">
    <property type="component" value="Unassembled WGS sequence"/>
</dbReference>
<reference evidence="7" key="1">
    <citation type="submission" date="2021-11" db="EMBL/GenBank/DDBJ databases">
        <authorList>
            <consortium name="Genoscope - CEA"/>
            <person name="William W."/>
        </authorList>
    </citation>
    <scope>NUCLEOTIDE SEQUENCE</scope>
</reference>
<dbReference type="InterPro" id="IPR027417">
    <property type="entry name" value="P-loop_NTPase"/>
</dbReference>
<dbReference type="SMART" id="SM00178">
    <property type="entry name" value="SAR"/>
    <property type="match status" value="1"/>
</dbReference>
<accession>A0A8J2ST38</accession>
<dbReference type="PRINTS" id="PR00328">
    <property type="entry name" value="SAR1GTPBP"/>
</dbReference>
<keyword evidence="5" id="KW-0460">Magnesium</keyword>
<dbReference type="PANTHER" id="PTHR45697">
    <property type="entry name" value="ADP-RIBOSYLATION FACTOR-LIKE PROTEIN 2-RELATED"/>
    <property type="match status" value="1"/>
</dbReference>
<evidence type="ECO:0000313" key="7">
    <source>
        <dbReference type="EMBL" id="CAH0373862.1"/>
    </source>
</evidence>
<protein>
    <recommendedName>
        <fullName evidence="9">ADP-ribosylation factor-like protein 2</fullName>
    </recommendedName>
</protein>
<evidence type="ECO:0000256" key="4">
    <source>
        <dbReference type="PIRSR" id="PIRSR606689-1"/>
    </source>
</evidence>
<dbReference type="GO" id="GO:0003924">
    <property type="term" value="F:GTPase activity"/>
    <property type="evidence" value="ECO:0007669"/>
    <property type="project" value="InterPro"/>
</dbReference>
<dbReference type="Gene3D" id="3.40.50.300">
    <property type="entry name" value="P-loop containing nucleotide triphosphate hydrolases"/>
    <property type="match status" value="1"/>
</dbReference>
<dbReference type="OrthoDB" id="2011769at2759"/>
<dbReference type="AlphaFoldDB" id="A0A8J2ST38"/>
<dbReference type="GO" id="GO:0005525">
    <property type="term" value="F:GTP binding"/>
    <property type="evidence" value="ECO:0007669"/>
    <property type="project" value="UniProtKB-KW"/>
</dbReference>
<dbReference type="GO" id="GO:0030010">
    <property type="term" value="P:establishment of cell polarity"/>
    <property type="evidence" value="ECO:0007669"/>
    <property type="project" value="UniProtKB-ARBA"/>
</dbReference>
<dbReference type="InterPro" id="IPR044612">
    <property type="entry name" value="ARL2/3"/>
</dbReference>
<proteinExistence type="inferred from homology"/>
<evidence type="ECO:0000256" key="2">
    <source>
        <dbReference type="ARBA" id="ARBA00022741"/>
    </source>
</evidence>
<keyword evidence="3 4" id="KW-0342">GTP-binding</keyword>
<keyword evidence="8" id="KW-1185">Reference proteome</keyword>
<feature type="binding site" evidence="4">
    <location>
        <begin position="23"/>
        <end position="30"/>
    </location>
    <ligand>
        <name>GTP</name>
        <dbReference type="ChEBI" id="CHEBI:37565"/>
    </ligand>
</feature>
<evidence type="ECO:0000313" key="8">
    <source>
        <dbReference type="Proteomes" id="UP000789595"/>
    </source>
</evidence>
<feature type="binding site" evidence="5">
    <location>
        <position position="47"/>
    </location>
    <ligand>
        <name>Mg(2+)</name>
        <dbReference type="ChEBI" id="CHEBI:18420"/>
    </ligand>
</feature>
<evidence type="ECO:0000256" key="1">
    <source>
        <dbReference type="ARBA" id="ARBA00010290"/>
    </source>
</evidence>
<dbReference type="EMBL" id="CAKKNE010000004">
    <property type="protein sequence ID" value="CAH0373862.1"/>
    <property type="molecule type" value="Genomic_DNA"/>
</dbReference>
<evidence type="ECO:0000256" key="3">
    <source>
        <dbReference type="ARBA" id="ARBA00023134"/>
    </source>
</evidence>
<dbReference type="NCBIfam" id="TIGR00231">
    <property type="entry name" value="small_GTP"/>
    <property type="match status" value="1"/>
</dbReference>
<dbReference type="SMART" id="SM00177">
    <property type="entry name" value="ARF"/>
    <property type="match status" value="1"/>
</dbReference>
<dbReference type="FunFam" id="3.40.50.300:FF:000412">
    <property type="entry name" value="ADP-ribosylation factor 1"/>
    <property type="match status" value="1"/>
</dbReference>
<feature type="binding site" evidence="4">
    <location>
        <begin position="125"/>
        <end position="128"/>
    </location>
    <ligand>
        <name>GTP</name>
        <dbReference type="ChEBI" id="CHEBI:37565"/>
    </ligand>
</feature>
<dbReference type="PROSITE" id="PS51417">
    <property type="entry name" value="ARF"/>
    <property type="match status" value="1"/>
</dbReference>